<dbReference type="SUPFAM" id="SSF82866">
    <property type="entry name" value="Multidrug efflux transporter AcrB transmembrane domain"/>
    <property type="match status" value="1"/>
</dbReference>
<organism evidence="2">
    <name type="scientific">marine sediment metagenome</name>
    <dbReference type="NCBI Taxonomy" id="412755"/>
    <lineage>
        <taxon>unclassified sequences</taxon>
        <taxon>metagenomes</taxon>
        <taxon>ecological metagenomes</taxon>
    </lineage>
</organism>
<feature type="transmembrane region" description="Helical" evidence="1">
    <location>
        <begin position="242"/>
        <end position="261"/>
    </location>
</feature>
<comment type="caution">
    <text evidence="2">The sequence shown here is derived from an EMBL/GenBank/DDBJ whole genome shotgun (WGS) entry which is preliminary data.</text>
</comment>
<keyword evidence="1" id="KW-0472">Membrane</keyword>
<dbReference type="Pfam" id="PF00873">
    <property type="entry name" value="ACR_tran"/>
    <property type="match status" value="1"/>
</dbReference>
<evidence type="ECO:0000256" key="1">
    <source>
        <dbReference type="SAM" id="Phobius"/>
    </source>
</evidence>
<gene>
    <name evidence="2" type="ORF">S01H1_20391</name>
</gene>
<dbReference type="GO" id="GO:0042910">
    <property type="term" value="F:xenobiotic transmembrane transporter activity"/>
    <property type="evidence" value="ECO:0007669"/>
    <property type="project" value="TreeGrafter"/>
</dbReference>
<evidence type="ECO:0000313" key="2">
    <source>
        <dbReference type="EMBL" id="GAF99367.1"/>
    </source>
</evidence>
<dbReference type="Gene3D" id="1.20.1640.10">
    <property type="entry name" value="Multidrug efflux transporter AcrB transmembrane domain"/>
    <property type="match status" value="1"/>
</dbReference>
<feature type="transmembrane region" description="Helical" evidence="1">
    <location>
        <begin position="200"/>
        <end position="222"/>
    </location>
</feature>
<dbReference type="AlphaFoldDB" id="X0UG28"/>
<dbReference type="Gene3D" id="3.30.70.1320">
    <property type="entry name" value="Multidrug efflux transporter AcrB pore domain like"/>
    <property type="match status" value="1"/>
</dbReference>
<evidence type="ECO:0008006" key="3">
    <source>
        <dbReference type="Google" id="ProtNLM"/>
    </source>
</evidence>
<reference evidence="2" key="1">
    <citation type="journal article" date="2014" name="Front. Microbiol.">
        <title>High frequency of phylogenetically diverse reductive dehalogenase-homologous genes in deep subseafloor sedimentary metagenomes.</title>
        <authorList>
            <person name="Kawai M."/>
            <person name="Futagami T."/>
            <person name="Toyoda A."/>
            <person name="Takaki Y."/>
            <person name="Nishi S."/>
            <person name="Hori S."/>
            <person name="Arai W."/>
            <person name="Tsubouchi T."/>
            <person name="Morono Y."/>
            <person name="Uchiyama I."/>
            <person name="Ito T."/>
            <person name="Fujiyama A."/>
            <person name="Inagaki F."/>
            <person name="Takami H."/>
        </authorList>
    </citation>
    <scope>NUCLEOTIDE SEQUENCE</scope>
    <source>
        <strain evidence="2">Expedition CK06-06</strain>
    </source>
</reference>
<proteinExistence type="predicted"/>
<dbReference type="InterPro" id="IPR027463">
    <property type="entry name" value="AcrB_DN_DC_subdom"/>
</dbReference>
<dbReference type="Gene3D" id="3.30.2090.10">
    <property type="entry name" value="Multidrug efflux transporter AcrB TolC docking domain, DN and DC subdomains"/>
    <property type="match status" value="1"/>
</dbReference>
<accession>X0UG28</accession>
<feature type="non-terminal residue" evidence="2">
    <location>
        <position position="280"/>
    </location>
</feature>
<name>X0UG28_9ZZZZ</name>
<feature type="transmembrane region" description="Helical" evidence="1">
    <location>
        <begin position="169"/>
        <end position="188"/>
    </location>
</feature>
<protein>
    <recommendedName>
        <fullName evidence="3">Acriflavin resistance protein</fullName>
    </recommendedName>
</protein>
<dbReference type="InterPro" id="IPR001036">
    <property type="entry name" value="Acrflvin-R"/>
</dbReference>
<feature type="transmembrane region" description="Helical" evidence="1">
    <location>
        <begin position="137"/>
        <end position="163"/>
    </location>
</feature>
<dbReference type="EMBL" id="BARS01011151">
    <property type="protein sequence ID" value="GAF99367.1"/>
    <property type="molecule type" value="Genomic_DNA"/>
</dbReference>
<dbReference type="PANTHER" id="PTHR32063">
    <property type="match status" value="1"/>
</dbReference>
<feature type="non-terminal residue" evidence="2">
    <location>
        <position position="1"/>
    </location>
</feature>
<dbReference type="PANTHER" id="PTHR32063:SF18">
    <property type="entry name" value="CATION EFFLUX SYSTEM PROTEIN"/>
    <property type="match status" value="1"/>
</dbReference>
<keyword evidence="1" id="KW-1133">Transmembrane helix</keyword>
<dbReference type="GO" id="GO:0005886">
    <property type="term" value="C:plasma membrane"/>
    <property type="evidence" value="ECO:0007669"/>
    <property type="project" value="TreeGrafter"/>
</dbReference>
<dbReference type="SUPFAM" id="SSF82714">
    <property type="entry name" value="Multidrug efflux transporter AcrB TolC docking domain, DN and DC subdomains"/>
    <property type="match status" value="1"/>
</dbReference>
<dbReference type="PRINTS" id="PR00702">
    <property type="entry name" value="ACRIFLAVINRP"/>
</dbReference>
<sequence length="280" mass="29516">KFSQLGLHPDVIANTLAGQNLVGSGGSVQVGSQYIRIQPTGELKSVEEIGELLLLQQDGSPSKLRLKDIAKIKRGYVDPPGTIMHYNGHPAIGLGISTVQGGNVVVMGDAIKERMRQLQSQTPIGMEIKAIAHQADAVTVAISSFVISLAEALAIVIGILMIAMGFRSGVLIGVILLLTVLGTFVAMLPKGIMLERISLGALIIALGMLVDNAIVVVEGILINLQKGMERVQAASQIVAQTIWPLFGATIVAILAFAAIGLSQDSTGEYCRSLFMVILIS</sequence>
<keyword evidence="1" id="KW-0812">Transmembrane</keyword>